<dbReference type="Proteomes" id="UP001231370">
    <property type="component" value="Unassembled WGS sequence"/>
</dbReference>
<name>A0ABT7BEA7_9CYAN</name>
<keyword evidence="2" id="KW-1185">Reference proteome</keyword>
<evidence type="ECO:0000313" key="1">
    <source>
        <dbReference type="EMBL" id="MDJ1177505.1"/>
    </source>
</evidence>
<reference evidence="1 2" key="1">
    <citation type="submission" date="2023-01" db="EMBL/GenBank/DDBJ databases">
        <title>Novel diversity within Roseofilum (Cyanobacteria; Desertifilaceae) from marine benthic mats with descriptions of four novel species.</title>
        <authorList>
            <person name="Wang Y."/>
            <person name="Berthold D.E."/>
            <person name="Hu J."/>
            <person name="Lefler F.W."/>
            <person name="Laughinghouse H.D. IV."/>
        </authorList>
    </citation>
    <scope>NUCLEOTIDE SEQUENCE [LARGE SCALE GENOMIC DNA]</scope>
    <source>
        <strain evidence="1 2">BLCC-M91</strain>
    </source>
</reference>
<comment type="caution">
    <text evidence="1">The sequence shown here is derived from an EMBL/GenBank/DDBJ whole genome shotgun (WGS) entry which is preliminary data.</text>
</comment>
<sequence>MDQSAINNHGITQKTQETLRHRIRPIVEHFLKTDEVFADLEGDRALDEVLDVFLRNGNEEELQQMSDEVMTEKVRRILGTNMLFGLLSDLTPEEMQEFDAALLDLRKGRS</sequence>
<protein>
    <submittedName>
        <fullName evidence="1">Uncharacterized protein</fullName>
    </submittedName>
</protein>
<evidence type="ECO:0000313" key="2">
    <source>
        <dbReference type="Proteomes" id="UP001231370"/>
    </source>
</evidence>
<accession>A0ABT7BEA7</accession>
<organism evidence="1 2">
    <name type="scientific">Roseofilum halophilum BLCC-M91</name>
    <dbReference type="NCBI Taxonomy" id="3022259"/>
    <lineage>
        <taxon>Bacteria</taxon>
        <taxon>Bacillati</taxon>
        <taxon>Cyanobacteriota</taxon>
        <taxon>Cyanophyceae</taxon>
        <taxon>Desertifilales</taxon>
        <taxon>Desertifilaceae</taxon>
        <taxon>Roseofilum</taxon>
        <taxon>Roseofilum halophilum</taxon>
    </lineage>
</organism>
<proteinExistence type="predicted"/>
<gene>
    <name evidence="1" type="ORF">PJF56_01375</name>
</gene>
<dbReference type="EMBL" id="JAQPOK010000009">
    <property type="protein sequence ID" value="MDJ1177505.1"/>
    <property type="molecule type" value="Genomic_DNA"/>
</dbReference>
<dbReference type="RefSeq" id="WP_283760835.1">
    <property type="nucleotide sequence ID" value="NZ_JAQPOK010000009.1"/>
</dbReference>